<comment type="similarity">
    <text evidence="2">Belongs to the cytochrome P450 family.</text>
</comment>
<dbReference type="EMBL" id="JAJSPL020000030">
    <property type="protein sequence ID" value="KAK7737351.1"/>
    <property type="molecule type" value="Genomic_DNA"/>
</dbReference>
<evidence type="ECO:0000256" key="7">
    <source>
        <dbReference type="PIRSR" id="PIRSR602403-1"/>
    </source>
</evidence>
<keyword evidence="3 7" id="KW-0479">Metal-binding</keyword>
<dbReference type="CDD" id="cd11041">
    <property type="entry name" value="CYP503A1-like"/>
    <property type="match status" value="1"/>
</dbReference>
<evidence type="ECO:0000256" key="2">
    <source>
        <dbReference type="ARBA" id="ARBA00010617"/>
    </source>
</evidence>
<keyword evidence="8" id="KW-1133">Transmembrane helix</keyword>
<keyword evidence="6" id="KW-0503">Monooxygenase</keyword>
<feature type="transmembrane region" description="Helical" evidence="8">
    <location>
        <begin position="23"/>
        <end position="44"/>
    </location>
</feature>
<reference evidence="9 10" key="1">
    <citation type="journal article" date="2023" name="PLoS ONE">
        <title>Cytospora paraplurivora sp. nov. isolated from orchards with fruit tree decline syndrome in Ontario, Canada.</title>
        <authorList>
            <person name="Ilyukhin E."/>
            <person name="Nguyen H.D.T."/>
            <person name="Castle A.J."/>
            <person name="Ellouze W."/>
        </authorList>
    </citation>
    <scope>NUCLEOTIDE SEQUENCE [LARGE SCALE GENOMIC DNA]</scope>
    <source>
        <strain evidence="9 10">FDS-564</strain>
    </source>
</reference>
<proteinExistence type="inferred from homology"/>
<dbReference type="GO" id="GO:0020037">
    <property type="term" value="F:heme binding"/>
    <property type="evidence" value="ECO:0007669"/>
    <property type="project" value="InterPro"/>
</dbReference>
<evidence type="ECO:0000256" key="5">
    <source>
        <dbReference type="ARBA" id="ARBA00023004"/>
    </source>
</evidence>
<evidence type="ECO:0000256" key="4">
    <source>
        <dbReference type="ARBA" id="ARBA00023002"/>
    </source>
</evidence>
<dbReference type="InterPro" id="IPR001128">
    <property type="entry name" value="Cyt_P450"/>
</dbReference>
<feature type="binding site" description="axial binding residue" evidence="7">
    <location>
        <position position="450"/>
    </location>
    <ligand>
        <name>heme</name>
        <dbReference type="ChEBI" id="CHEBI:30413"/>
    </ligand>
    <ligandPart>
        <name>Fe</name>
        <dbReference type="ChEBI" id="CHEBI:18248"/>
    </ligandPart>
</feature>
<keyword evidence="5 7" id="KW-0408">Iron</keyword>
<sequence>MAHEADMSSLQLVRLFWEGLKPAGTAVLVTLLSFWCILIALWHWRTPSTAIAAPRIGKDPRAWGLRHARAHFVRNSKELTMCGYTRFKDSMYWVQTGDMERLVLPNRYVNNLRKLSDTHIDSKAAVVERNLGWYNRVDIVLKSTAHVEVCRTQLVKNLGKLSEVGDTMQFFNASDTMLNIVNQSTAKTLVGEPLCFDQNWLRICLETTVNTGLVCRRLQQLPSLFRSVVCPFTEAKRALDRDFNAAKSILSCQIQSRQAGHQNIDILQWLIDDAKQDELDVPFLTNQILFIAIAATRSTATSIVNILLDLVAHPEYQAELREDIDMGLADANGWGLDAIQRMMKLDSFIKESHRLNHHLLLSFNRKVRKPIHLADVDVTIPAGTFISTPAYWTARDPLLFPPGPDGDAFDPWRWLRLRQAAEREGQSTVPYLASSTSSSNLHWGYGRNACPGRAMAVAEIKLLLAWILKHFEISLPLDQGTCRPDSVFLDERVMPDPKQMIGFRVREIASIAH</sequence>
<evidence type="ECO:0000256" key="3">
    <source>
        <dbReference type="ARBA" id="ARBA00022723"/>
    </source>
</evidence>
<dbReference type="PANTHER" id="PTHR46206:SF4">
    <property type="entry name" value="P450, PUTATIVE (EUROFUNG)-RELATED"/>
    <property type="match status" value="1"/>
</dbReference>
<accession>A0AAN9YEK4</accession>
<protein>
    <recommendedName>
        <fullName evidence="11">Cytochrome P450</fullName>
    </recommendedName>
</protein>
<evidence type="ECO:0000256" key="8">
    <source>
        <dbReference type="SAM" id="Phobius"/>
    </source>
</evidence>
<dbReference type="SUPFAM" id="SSF48264">
    <property type="entry name" value="Cytochrome P450"/>
    <property type="match status" value="1"/>
</dbReference>
<evidence type="ECO:0008006" key="11">
    <source>
        <dbReference type="Google" id="ProtNLM"/>
    </source>
</evidence>
<comment type="caution">
    <text evidence="9">The sequence shown here is derived from an EMBL/GenBank/DDBJ whole genome shotgun (WGS) entry which is preliminary data.</text>
</comment>
<dbReference type="Pfam" id="PF00067">
    <property type="entry name" value="p450"/>
    <property type="match status" value="1"/>
</dbReference>
<keyword evidence="8" id="KW-0472">Membrane</keyword>
<evidence type="ECO:0000313" key="9">
    <source>
        <dbReference type="EMBL" id="KAK7737351.1"/>
    </source>
</evidence>
<comment type="cofactor">
    <cofactor evidence="1 7">
        <name>heme</name>
        <dbReference type="ChEBI" id="CHEBI:30413"/>
    </cofactor>
</comment>
<name>A0AAN9YEK4_9PEZI</name>
<gene>
    <name evidence="9" type="ORF">SLS53_006654</name>
</gene>
<dbReference type="InterPro" id="IPR036396">
    <property type="entry name" value="Cyt_P450_sf"/>
</dbReference>
<keyword evidence="10" id="KW-1185">Reference proteome</keyword>
<dbReference type="GO" id="GO:0005506">
    <property type="term" value="F:iron ion binding"/>
    <property type="evidence" value="ECO:0007669"/>
    <property type="project" value="InterPro"/>
</dbReference>
<keyword evidence="4" id="KW-0560">Oxidoreductase</keyword>
<keyword evidence="7" id="KW-0349">Heme</keyword>
<keyword evidence="8" id="KW-0812">Transmembrane</keyword>
<dbReference type="GO" id="GO:0004497">
    <property type="term" value="F:monooxygenase activity"/>
    <property type="evidence" value="ECO:0007669"/>
    <property type="project" value="UniProtKB-KW"/>
</dbReference>
<dbReference type="PANTHER" id="PTHR46206">
    <property type="entry name" value="CYTOCHROME P450"/>
    <property type="match status" value="1"/>
</dbReference>
<dbReference type="AlphaFoldDB" id="A0AAN9YEK4"/>
<dbReference type="PRINTS" id="PR00465">
    <property type="entry name" value="EP450IV"/>
</dbReference>
<dbReference type="Gene3D" id="1.10.630.10">
    <property type="entry name" value="Cytochrome P450"/>
    <property type="match status" value="1"/>
</dbReference>
<dbReference type="Proteomes" id="UP001320245">
    <property type="component" value="Unassembled WGS sequence"/>
</dbReference>
<organism evidence="9 10">
    <name type="scientific">Cytospora paraplurivora</name>
    <dbReference type="NCBI Taxonomy" id="2898453"/>
    <lineage>
        <taxon>Eukaryota</taxon>
        <taxon>Fungi</taxon>
        <taxon>Dikarya</taxon>
        <taxon>Ascomycota</taxon>
        <taxon>Pezizomycotina</taxon>
        <taxon>Sordariomycetes</taxon>
        <taxon>Sordariomycetidae</taxon>
        <taxon>Diaporthales</taxon>
        <taxon>Cytosporaceae</taxon>
        <taxon>Cytospora</taxon>
    </lineage>
</organism>
<evidence type="ECO:0000256" key="1">
    <source>
        <dbReference type="ARBA" id="ARBA00001971"/>
    </source>
</evidence>
<evidence type="ECO:0000256" key="6">
    <source>
        <dbReference type="ARBA" id="ARBA00023033"/>
    </source>
</evidence>
<dbReference type="GO" id="GO:0016705">
    <property type="term" value="F:oxidoreductase activity, acting on paired donors, with incorporation or reduction of molecular oxygen"/>
    <property type="evidence" value="ECO:0007669"/>
    <property type="project" value="InterPro"/>
</dbReference>
<dbReference type="InterPro" id="IPR002403">
    <property type="entry name" value="Cyt_P450_E_grp-IV"/>
</dbReference>
<evidence type="ECO:0000313" key="10">
    <source>
        <dbReference type="Proteomes" id="UP001320245"/>
    </source>
</evidence>